<keyword evidence="10" id="KW-1185">Reference proteome</keyword>
<keyword evidence="3" id="KW-0597">Phosphoprotein</keyword>
<evidence type="ECO:0000256" key="3">
    <source>
        <dbReference type="ARBA" id="ARBA00022553"/>
    </source>
</evidence>
<evidence type="ECO:0000256" key="5">
    <source>
        <dbReference type="ARBA" id="ARBA00022741"/>
    </source>
</evidence>
<evidence type="ECO:0000256" key="6">
    <source>
        <dbReference type="ARBA" id="ARBA00022777"/>
    </source>
</evidence>
<dbReference type="RefSeq" id="WP_216839983.1">
    <property type="nucleotide sequence ID" value="NZ_JAFNJS010000012.1"/>
</dbReference>
<dbReference type="InterPro" id="IPR011495">
    <property type="entry name" value="Sig_transdc_His_kin_sub2_dim/P"/>
</dbReference>
<accession>A0ABV7C3G7</accession>
<evidence type="ECO:0000256" key="7">
    <source>
        <dbReference type="ARBA" id="ARBA00022840"/>
    </source>
</evidence>
<protein>
    <recommendedName>
        <fullName evidence="2">histidine kinase</fullName>
        <ecNumber evidence="2">2.7.13.3</ecNumber>
    </recommendedName>
</protein>
<comment type="caution">
    <text evidence="9">The sequence shown here is derived from an EMBL/GenBank/DDBJ whole genome shotgun (WGS) entry which is preliminary data.</text>
</comment>
<dbReference type="PANTHER" id="PTHR41523">
    <property type="entry name" value="TWO-COMPONENT SYSTEM SENSOR PROTEIN"/>
    <property type="match status" value="1"/>
</dbReference>
<evidence type="ECO:0000256" key="1">
    <source>
        <dbReference type="ARBA" id="ARBA00000085"/>
    </source>
</evidence>
<proteinExistence type="predicted"/>
<comment type="catalytic activity">
    <reaction evidence="1">
        <text>ATP + protein L-histidine = ADP + protein N-phospho-L-histidine.</text>
        <dbReference type="EC" id="2.7.13.3"/>
    </reaction>
</comment>
<evidence type="ECO:0000313" key="10">
    <source>
        <dbReference type="Proteomes" id="UP001595420"/>
    </source>
</evidence>
<keyword evidence="7" id="KW-0067">ATP-binding</keyword>
<keyword evidence="4" id="KW-0808">Transferase</keyword>
<evidence type="ECO:0000313" key="9">
    <source>
        <dbReference type="EMBL" id="MFC3003526.1"/>
    </source>
</evidence>
<dbReference type="EC" id="2.7.13.3" evidence="2"/>
<dbReference type="EMBL" id="JBHRSB010000012">
    <property type="protein sequence ID" value="MFC3003526.1"/>
    <property type="molecule type" value="Genomic_DNA"/>
</dbReference>
<reference evidence="10" key="1">
    <citation type="journal article" date="2019" name="Int. J. Syst. Evol. Microbiol.">
        <title>The Global Catalogue of Microorganisms (GCM) 10K type strain sequencing project: providing services to taxonomists for standard genome sequencing and annotation.</title>
        <authorList>
            <consortium name="The Broad Institute Genomics Platform"/>
            <consortium name="The Broad Institute Genome Sequencing Center for Infectious Disease"/>
            <person name="Wu L."/>
            <person name="Ma J."/>
        </authorList>
    </citation>
    <scope>NUCLEOTIDE SEQUENCE [LARGE SCALE GENOMIC DNA]</scope>
    <source>
        <strain evidence="10">CGMCC 1.16855</strain>
    </source>
</reference>
<dbReference type="Pfam" id="PF07568">
    <property type="entry name" value="HisKA_2"/>
    <property type="match status" value="1"/>
</dbReference>
<evidence type="ECO:0000256" key="2">
    <source>
        <dbReference type="ARBA" id="ARBA00012438"/>
    </source>
</evidence>
<keyword evidence="5" id="KW-0547">Nucleotide-binding</keyword>
<evidence type="ECO:0000256" key="4">
    <source>
        <dbReference type="ARBA" id="ARBA00022679"/>
    </source>
</evidence>
<feature type="domain" description="Signal transduction histidine kinase subgroup 2 dimerisation and phosphoacceptor" evidence="8">
    <location>
        <begin position="59"/>
        <end position="132"/>
    </location>
</feature>
<gene>
    <name evidence="9" type="ORF">ACFOD3_26770</name>
</gene>
<dbReference type="GO" id="GO:0016301">
    <property type="term" value="F:kinase activity"/>
    <property type="evidence" value="ECO:0007669"/>
    <property type="project" value="UniProtKB-KW"/>
</dbReference>
<name>A0ABV7C3G7_9PROT</name>
<evidence type="ECO:0000259" key="8">
    <source>
        <dbReference type="Pfam" id="PF07568"/>
    </source>
</evidence>
<organism evidence="9 10">
    <name type="scientific">Falsiroseomonas tokyonensis</name>
    <dbReference type="NCBI Taxonomy" id="430521"/>
    <lineage>
        <taxon>Bacteria</taxon>
        <taxon>Pseudomonadati</taxon>
        <taxon>Pseudomonadota</taxon>
        <taxon>Alphaproteobacteria</taxon>
        <taxon>Acetobacterales</taxon>
        <taxon>Roseomonadaceae</taxon>
        <taxon>Falsiroseomonas</taxon>
    </lineage>
</organism>
<sequence length="240" mass="25869">MVVTRPAGMADSIAGRSRLISAARLLADRLQVEDICCALRSELRLRDSNAIEAVVRRQEANHRIKNQLQIVASALLLQARSEVAIGDGRAQLLLAAQRVHAIAEIHKLLQDTDVPDMSDPEPYLRSLVANISLATTAAGTRPVQIDVEPGLRMIAPRLLSLGLVTTEFLTNALKHGVGAIRVEVRAAGRHARLSVASEILSDANPTPRMGGLGLSLVRSLSIATGHRRLGERDLEFSAIL</sequence>
<dbReference type="PANTHER" id="PTHR41523:SF8">
    <property type="entry name" value="ETHYLENE RESPONSE SENSOR PROTEIN"/>
    <property type="match status" value="1"/>
</dbReference>
<dbReference type="Proteomes" id="UP001595420">
    <property type="component" value="Unassembled WGS sequence"/>
</dbReference>
<keyword evidence="6 9" id="KW-0418">Kinase</keyword>